<feature type="transmembrane region" description="Helical" evidence="1">
    <location>
        <begin position="148"/>
        <end position="168"/>
    </location>
</feature>
<keyword evidence="1" id="KW-1133">Transmembrane helix</keyword>
<feature type="transmembrane region" description="Helical" evidence="1">
    <location>
        <begin position="123"/>
        <end position="142"/>
    </location>
</feature>
<organism evidence="2 3">
    <name type="scientific">Sporosarcina ureilytica</name>
    <dbReference type="NCBI Taxonomy" id="298596"/>
    <lineage>
        <taxon>Bacteria</taxon>
        <taxon>Bacillati</taxon>
        <taxon>Bacillota</taxon>
        <taxon>Bacilli</taxon>
        <taxon>Bacillales</taxon>
        <taxon>Caryophanaceae</taxon>
        <taxon>Sporosarcina</taxon>
    </lineage>
</organism>
<sequence length="181" mass="20760">MKKALNLLFWGYLFVFVRIELGIDLLPEPLGYFMIATGCLTLGKRFPTAKKARAFAIAMIFVSFPTIFINVQEQTHILLNAYSTLLMILQLIVVFFIFQLLIEIVTAVDNPMLINRTERTFKIYIIANLIFLAASTFTPNTAGDYWEMIILSLMLIAFIMDIVFLVLLRAIRRDIPTDLNI</sequence>
<proteinExistence type="predicted"/>
<feature type="transmembrane region" description="Helical" evidence="1">
    <location>
        <begin position="54"/>
        <end position="71"/>
    </location>
</feature>
<feature type="transmembrane region" description="Helical" evidence="1">
    <location>
        <begin position="77"/>
        <end position="102"/>
    </location>
</feature>
<protein>
    <submittedName>
        <fullName evidence="2">Uncharacterized protein</fullName>
    </submittedName>
</protein>
<name>A0A1D8JBW4_9BACL</name>
<dbReference type="Proteomes" id="UP000185746">
    <property type="component" value="Chromosome"/>
</dbReference>
<dbReference type="KEGG" id="surl:BI350_00075"/>
<dbReference type="RefSeq" id="WP_075526280.1">
    <property type="nucleotide sequence ID" value="NZ_CP017560.1"/>
</dbReference>
<keyword evidence="1" id="KW-0812">Transmembrane</keyword>
<reference evidence="2 3" key="1">
    <citation type="submission" date="2016-09" db="EMBL/GenBank/DDBJ databases">
        <title>Complete genome sequence of the Lysinibacillus sphaericus LMG 22257, a specie of Bacillus with ureolytic activity that can effectively biodeposit calcium carbonate.</title>
        <authorList>
            <person name="Yan W."/>
        </authorList>
    </citation>
    <scope>NUCLEOTIDE SEQUENCE [LARGE SCALE GENOMIC DNA]</scope>
    <source>
        <strain evidence="2 3">LMG 22257</strain>
    </source>
</reference>
<dbReference type="EMBL" id="CP017560">
    <property type="protein sequence ID" value="AOV06189.1"/>
    <property type="molecule type" value="Genomic_DNA"/>
</dbReference>
<keyword evidence="3" id="KW-1185">Reference proteome</keyword>
<gene>
    <name evidence="2" type="ORF">BI350_00075</name>
</gene>
<evidence type="ECO:0000313" key="2">
    <source>
        <dbReference type="EMBL" id="AOV06189.1"/>
    </source>
</evidence>
<accession>A0A1D8JBW4</accession>
<dbReference type="AlphaFoldDB" id="A0A1D8JBW4"/>
<evidence type="ECO:0000313" key="3">
    <source>
        <dbReference type="Proteomes" id="UP000185746"/>
    </source>
</evidence>
<keyword evidence="1" id="KW-0472">Membrane</keyword>
<evidence type="ECO:0000256" key="1">
    <source>
        <dbReference type="SAM" id="Phobius"/>
    </source>
</evidence>